<evidence type="ECO:0000313" key="3">
    <source>
        <dbReference type="Proteomes" id="UP001596156"/>
    </source>
</evidence>
<organism evidence="2 3">
    <name type="scientific">Streptomyces fimbriatus</name>
    <dbReference type="NCBI Taxonomy" id="68197"/>
    <lineage>
        <taxon>Bacteria</taxon>
        <taxon>Bacillati</taxon>
        <taxon>Actinomycetota</taxon>
        <taxon>Actinomycetes</taxon>
        <taxon>Kitasatosporales</taxon>
        <taxon>Streptomycetaceae</taxon>
        <taxon>Streptomyces</taxon>
    </lineage>
</organism>
<dbReference type="Proteomes" id="UP001596156">
    <property type="component" value="Unassembled WGS sequence"/>
</dbReference>
<accession>A0ABW0DE50</accession>
<dbReference type="RefSeq" id="WP_344641757.1">
    <property type="nucleotide sequence ID" value="NZ_BAAASS010000001.1"/>
</dbReference>
<sequence>MTVKASDVLAGTTRPTRADVTADGLGQPENAEIGLRATKDLHPVGDGR</sequence>
<feature type="compositionally biased region" description="Basic and acidic residues" evidence="1">
    <location>
        <begin position="37"/>
        <end position="48"/>
    </location>
</feature>
<feature type="region of interest" description="Disordered" evidence="1">
    <location>
        <begin position="1"/>
        <end position="48"/>
    </location>
</feature>
<gene>
    <name evidence="2" type="ORF">ACFPN6_21805</name>
</gene>
<keyword evidence="3" id="KW-1185">Reference proteome</keyword>
<comment type="caution">
    <text evidence="2">The sequence shown here is derived from an EMBL/GenBank/DDBJ whole genome shotgun (WGS) entry which is preliminary data.</text>
</comment>
<reference evidence="3" key="1">
    <citation type="journal article" date="2019" name="Int. J. Syst. Evol. Microbiol.">
        <title>The Global Catalogue of Microorganisms (GCM) 10K type strain sequencing project: providing services to taxonomists for standard genome sequencing and annotation.</title>
        <authorList>
            <consortium name="The Broad Institute Genomics Platform"/>
            <consortium name="The Broad Institute Genome Sequencing Center for Infectious Disease"/>
            <person name="Wu L."/>
            <person name="Ma J."/>
        </authorList>
    </citation>
    <scope>NUCLEOTIDE SEQUENCE [LARGE SCALE GENOMIC DNA]</scope>
    <source>
        <strain evidence="3">CCM 8479</strain>
    </source>
</reference>
<evidence type="ECO:0000313" key="2">
    <source>
        <dbReference type="EMBL" id="MFC5227190.1"/>
    </source>
</evidence>
<dbReference type="EMBL" id="JBHSKL010000027">
    <property type="protein sequence ID" value="MFC5227190.1"/>
    <property type="molecule type" value="Genomic_DNA"/>
</dbReference>
<evidence type="ECO:0000256" key="1">
    <source>
        <dbReference type="SAM" id="MobiDB-lite"/>
    </source>
</evidence>
<proteinExistence type="predicted"/>
<protein>
    <submittedName>
        <fullName evidence="2">Uncharacterized protein</fullName>
    </submittedName>
</protein>
<name>A0ABW0DE50_STRFI</name>